<comment type="caution">
    <text evidence="10">The sequence shown here is derived from an EMBL/GenBank/DDBJ whole genome shotgun (WGS) entry which is preliminary data.</text>
</comment>
<feature type="coiled-coil region" evidence="6">
    <location>
        <begin position="122"/>
        <end position="156"/>
    </location>
</feature>
<gene>
    <name evidence="10" type="ORF">EV696_11088</name>
</gene>
<evidence type="ECO:0000313" key="10">
    <source>
        <dbReference type="EMBL" id="TDQ47496.1"/>
    </source>
</evidence>
<evidence type="ECO:0000256" key="7">
    <source>
        <dbReference type="SAM" id="Phobius"/>
    </source>
</evidence>
<dbReference type="OrthoDB" id="9790951at2"/>
<comment type="subcellular location">
    <subcellularLocation>
        <location evidence="1">Membrane</location>
        <topology evidence="1">Single-pass membrane protein</topology>
    </subcellularLocation>
</comment>
<keyword evidence="6" id="KW-0175">Coiled coil</keyword>
<keyword evidence="4 7" id="KW-1133">Transmembrane helix</keyword>
<dbReference type="Gene3D" id="2.30.30.40">
    <property type="entry name" value="SH3 Domains"/>
    <property type="match status" value="1"/>
</dbReference>
<dbReference type="InterPro" id="IPR016476">
    <property type="entry name" value="SH3_dom_pro"/>
</dbReference>
<evidence type="ECO:0000256" key="2">
    <source>
        <dbReference type="ARBA" id="ARBA00022692"/>
    </source>
</evidence>
<evidence type="ECO:0000313" key="11">
    <source>
        <dbReference type="Proteomes" id="UP000295375"/>
    </source>
</evidence>
<dbReference type="GO" id="GO:0016020">
    <property type="term" value="C:membrane"/>
    <property type="evidence" value="ECO:0007669"/>
    <property type="project" value="UniProtKB-SubCell"/>
</dbReference>
<reference evidence="10 11" key="1">
    <citation type="submission" date="2019-03" db="EMBL/GenBank/DDBJ databases">
        <title>Genomic Encyclopedia of Type Strains, Phase IV (KMG-IV): sequencing the most valuable type-strain genomes for metagenomic binning, comparative biology and taxonomic classification.</title>
        <authorList>
            <person name="Goeker M."/>
        </authorList>
    </citation>
    <scope>NUCLEOTIDE SEQUENCE [LARGE SCALE GENOMIC DNA]</scope>
    <source>
        <strain evidence="10 11">DSM 103792</strain>
    </source>
</reference>
<organism evidence="10 11">
    <name type="scientific">Permianibacter aggregans</name>
    <dbReference type="NCBI Taxonomy" id="1510150"/>
    <lineage>
        <taxon>Bacteria</taxon>
        <taxon>Pseudomonadati</taxon>
        <taxon>Pseudomonadota</taxon>
        <taxon>Gammaproteobacteria</taxon>
        <taxon>Pseudomonadales</taxon>
        <taxon>Pseudomonadaceae</taxon>
        <taxon>Permianibacter</taxon>
    </lineage>
</organism>
<evidence type="ECO:0000259" key="9">
    <source>
        <dbReference type="PROSITE" id="PS51781"/>
    </source>
</evidence>
<evidence type="ECO:0000256" key="4">
    <source>
        <dbReference type="ARBA" id="ARBA00022989"/>
    </source>
</evidence>
<feature type="chain" id="PRO_5020474703" evidence="8">
    <location>
        <begin position="20"/>
        <end position="191"/>
    </location>
</feature>
<name>A0A4R6UMS4_9GAMM</name>
<evidence type="ECO:0000256" key="8">
    <source>
        <dbReference type="SAM" id="SignalP"/>
    </source>
</evidence>
<evidence type="ECO:0000256" key="1">
    <source>
        <dbReference type="ARBA" id="ARBA00004167"/>
    </source>
</evidence>
<dbReference type="Pfam" id="PF08239">
    <property type="entry name" value="SH3_3"/>
    <property type="match status" value="1"/>
</dbReference>
<dbReference type="SMART" id="SM00287">
    <property type="entry name" value="SH3b"/>
    <property type="match status" value="1"/>
</dbReference>
<evidence type="ECO:0000256" key="5">
    <source>
        <dbReference type="ARBA" id="ARBA00023136"/>
    </source>
</evidence>
<keyword evidence="2 7" id="KW-0812">Transmembrane</keyword>
<protein>
    <submittedName>
        <fullName evidence="10">SH3 domain protein</fullName>
    </submittedName>
</protein>
<feature type="domain" description="SH3b" evidence="9">
    <location>
        <begin position="26"/>
        <end position="92"/>
    </location>
</feature>
<dbReference type="RefSeq" id="WP_133591153.1">
    <property type="nucleotide sequence ID" value="NZ_CP037953.1"/>
</dbReference>
<feature type="transmembrane region" description="Helical" evidence="7">
    <location>
        <begin position="161"/>
        <end position="182"/>
    </location>
</feature>
<dbReference type="PROSITE" id="PS51781">
    <property type="entry name" value="SH3B"/>
    <property type="match status" value="1"/>
</dbReference>
<evidence type="ECO:0000256" key="3">
    <source>
        <dbReference type="ARBA" id="ARBA00022729"/>
    </source>
</evidence>
<dbReference type="InterPro" id="IPR003646">
    <property type="entry name" value="SH3-like_bac-type"/>
</dbReference>
<dbReference type="Proteomes" id="UP000295375">
    <property type="component" value="Unassembled WGS sequence"/>
</dbReference>
<evidence type="ECO:0000256" key="6">
    <source>
        <dbReference type="SAM" id="Coils"/>
    </source>
</evidence>
<dbReference type="NCBIfam" id="TIGR04211">
    <property type="entry name" value="SH3_and_anchor"/>
    <property type="match status" value="1"/>
</dbReference>
<keyword evidence="3 8" id="KW-0732">Signal</keyword>
<dbReference type="EMBL" id="SNYM01000010">
    <property type="protein sequence ID" value="TDQ47496.1"/>
    <property type="molecule type" value="Genomic_DNA"/>
</dbReference>
<accession>A0A4R6UMS4</accession>
<sequence length="191" mass="21204">MHKGWMAMLLWSAAGLAMAAEAEKAQETFYISDQLTAPLRSGAAREQKIVNQLKAGEVVTVLEKAPGTGFLRVRSASGIEGWIEAERVVTEPPALVRFNALKRDFDAAAGELEWIKNNAPSQEQLQQQAHELQVRVVELENQIEVLTQQNSRLEERFQSEVLYAGALVMLAGLVLGWLVSAIKGKRRDGWH</sequence>
<feature type="signal peptide" evidence="8">
    <location>
        <begin position="1"/>
        <end position="19"/>
    </location>
</feature>
<keyword evidence="11" id="KW-1185">Reference proteome</keyword>
<keyword evidence="5 7" id="KW-0472">Membrane</keyword>
<proteinExistence type="predicted"/>
<dbReference type="AlphaFoldDB" id="A0A4R6UMS4"/>